<proteinExistence type="predicted"/>
<dbReference type="AlphaFoldDB" id="S8E8W5"/>
<name>S8E8W5_FOMSC</name>
<dbReference type="HOGENOM" id="CLU_2979090_0_0_1"/>
<organism evidence="1 2">
    <name type="scientific">Fomitopsis schrenkii</name>
    <name type="common">Brown rot fungus</name>
    <dbReference type="NCBI Taxonomy" id="2126942"/>
    <lineage>
        <taxon>Eukaryota</taxon>
        <taxon>Fungi</taxon>
        <taxon>Dikarya</taxon>
        <taxon>Basidiomycota</taxon>
        <taxon>Agaricomycotina</taxon>
        <taxon>Agaricomycetes</taxon>
        <taxon>Polyporales</taxon>
        <taxon>Fomitopsis</taxon>
    </lineage>
</organism>
<protein>
    <submittedName>
        <fullName evidence="1">Uncharacterized protein</fullName>
    </submittedName>
</protein>
<evidence type="ECO:0000313" key="2">
    <source>
        <dbReference type="Proteomes" id="UP000015241"/>
    </source>
</evidence>
<dbReference type="InParanoid" id="S8E8W5"/>
<dbReference type="EMBL" id="KE504154">
    <property type="protein sequence ID" value="EPS99748.1"/>
    <property type="molecule type" value="Genomic_DNA"/>
</dbReference>
<dbReference type="Proteomes" id="UP000015241">
    <property type="component" value="Unassembled WGS sequence"/>
</dbReference>
<reference evidence="1 2" key="1">
    <citation type="journal article" date="2012" name="Science">
        <title>The Paleozoic origin of enzymatic lignin decomposition reconstructed from 31 fungal genomes.</title>
        <authorList>
            <person name="Floudas D."/>
            <person name="Binder M."/>
            <person name="Riley R."/>
            <person name="Barry K."/>
            <person name="Blanchette R.A."/>
            <person name="Henrissat B."/>
            <person name="Martinez A.T."/>
            <person name="Otillar R."/>
            <person name="Spatafora J.W."/>
            <person name="Yadav J.S."/>
            <person name="Aerts A."/>
            <person name="Benoit I."/>
            <person name="Boyd A."/>
            <person name="Carlson A."/>
            <person name="Copeland A."/>
            <person name="Coutinho P.M."/>
            <person name="de Vries R.P."/>
            <person name="Ferreira P."/>
            <person name="Findley K."/>
            <person name="Foster B."/>
            <person name="Gaskell J."/>
            <person name="Glotzer D."/>
            <person name="Gorecki P."/>
            <person name="Heitman J."/>
            <person name="Hesse C."/>
            <person name="Hori C."/>
            <person name="Igarashi K."/>
            <person name="Jurgens J.A."/>
            <person name="Kallen N."/>
            <person name="Kersten P."/>
            <person name="Kohler A."/>
            <person name="Kuees U."/>
            <person name="Kumar T.K.A."/>
            <person name="Kuo A."/>
            <person name="LaButti K."/>
            <person name="Larrondo L.F."/>
            <person name="Lindquist E."/>
            <person name="Ling A."/>
            <person name="Lombard V."/>
            <person name="Lucas S."/>
            <person name="Lundell T."/>
            <person name="Martin R."/>
            <person name="McLaughlin D.J."/>
            <person name="Morgenstern I."/>
            <person name="Morin E."/>
            <person name="Murat C."/>
            <person name="Nagy L.G."/>
            <person name="Nolan M."/>
            <person name="Ohm R.A."/>
            <person name="Patyshakuliyeva A."/>
            <person name="Rokas A."/>
            <person name="Ruiz-Duenas F.J."/>
            <person name="Sabat G."/>
            <person name="Salamov A."/>
            <person name="Samejima M."/>
            <person name="Schmutz J."/>
            <person name="Slot J.C."/>
            <person name="St John F."/>
            <person name="Stenlid J."/>
            <person name="Sun H."/>
            <person name="Sun S."/>
            <person name="Syed K."/>
            <person name="Tsang A."/>
            <person name="Wiebenga A."/>
            <person name="Young D."/>
            <person name="Pisabarro A."/>
            <person name="Eastwood D.C."/>
            <person name="Martin F."/>
            <person name="Cullen D."/>
            <person name="Grigoriev I.V."/>
            <person name="Hibbett D.S."/>
        </authorList>
    </citation>
    <scope>NUCLEOTIDE SEQUENCE</scope>
    <source>
        <strain evidence="2">FP-58527</strain>
    </source>
</reference>
<gene>
    <name evidence="1" type="ORF">FOMPIDRAFT_1024055</name>
</gene>
<accession>S8E8W5</accession>
<keyword evidence="2" id="KW-1185">Reference proteome</keyword>
<sequence length="58" mass="6497">MYDLLKLSTRPRRHTDVQLIDVKIRRSQAPMPAGTAFGTFSGAEEEMGVRVCKSKTES</sequence>
<evidence type="ECO:0000313" key="1">
    <source>
        <dbReference type="EMBL" id="EPS99748.1"/>
    </source>
</evidence>